<keyword evidence="7" id="KW-1185">Reference proteome</keyword>
<dbReference type="GO" id="GO:0007091">
    <property type="term" value="P:metaphase/anaphase transition of mitotic cell cycle"/>
    <property type="evidence" value="ECO:0007669"/>
    <property type="project" value="TreeGrafter"/>
</dbReference>
<reference evidence="7" key="1">
    <citation type="submission" date="2010-08" db="EMBL/GenBank/DDBJ databases">
        <authorList>
            <consortium name="Caenorhabditis japonica Sequencing Consortium"/>
            <person name="Wilson R.K."/>
        </authorList>
    </citation>
    <scope>NUCLEOTIDE SEQUENCE [LARGE SCALE GENOMIC DNA]</scope>
    <source>
        <strain evidence="7">DF5081</strain>
    </source>
</reference>
<keyword evidence="4" id="KW-0131">Cell cycle</keyword>
<sequence>MRGGLERNIHTRGLARMANDEGPGTSNSPTQSYGRLQTTSSPYRTHLTHRFRRGYSNAELLRDFTRMIRDTPRNLTRNNTQGNGEHVDFGDLERDPDVDLLLSKVCFECVYVEPKHSAMPKANKVFISTFVGEMYLNLVSTSGEVMKIIPIYKNAEKTRRNLVEGAKHEPITIECLDAAFVMKSGITIVIGADHTTQMYGGNKKIAPIFIPEISNKRQSRNYRLFQFANNRVAAINEMHMIVLEIPKTVICESTNQIMKTCFLNFEREFARKLLIKWRSVKRDVDLDRLDLEQRELADVVMFMLENVGVRLINVSEPERAPTPEERGGKQMRPRVSEAEVTEMMKDFFQEMAFRQKADFPLVHEDRRQTVFTVDFDSTGEGSQHARDLFNALHSQCEEWTGNTLVRILLMKLVPYTYILAKILNYRDYEKYYLDMFGSFLEQVTIEFKCTEEGYNKYLETVPPPTTFWSFYDIIAHLIDERTTSGDIQKMPTEVTKNCAQLLTILASGRDLLHNDMDLQMWIGKDWAQRLGLSRESLKSFRTILRDTRSNAPCRAANLMKLFKIEVDQSDYLIIAPKILCMKYQTDAFAGMTSIVPTRCVHPNMEEMRSITGMRWKHDIRKRNVQMMLDSSRPILIATNILRKSEEENMKELQDRFLTQTSFRTFSQPFGRGFFEFRTALPSLLTSLHIPRLCVGGMVYPARVTCDPPTTDLFKLCTEWGNFYNAVAAALRLGSSDTVLIDNEWIVMASKNIKSTAVVGGMTLGLGLNGHLANFNMYHAHQMLSTFDKFNSVALLIGLSASKFKTCDNQIHKILATYLSFLMGPTPLEIKLDFTIQTAAVCGLGLLFADSGNMNIAKKLVNEIGKAPNKEDEPVTDRAAYKLCAGFALGLIMLGKGNGAASAVIPFKQNIPPLSKRLIYMMKGMRRDQCVFLPQPAAPIVNEVTNLPFSNGGLMSSNQVANHVKEGDNVNIHQSAEPATIALGLMFMKTHNKFIAESLSLPSTITELERLRPDTIYSRVLGQCLVMWNDIKPTQEFVKNLIPQVIQDYATAALHFGIPVRRDEDGEEIHEALDDNEEKYWADIVDRVTIAQTFLYTISAACMAIALKYSSCGGPKEHNVVNAAFRVIEYYTKIVLPDGKSTKDMGSVRMCFHAGAYTRSSCLSMLITAMSILRVGTADLEVMRYARLLRLCDKPESDWIAMGKKHFEQMVSHQALGILLMGEGRYAFKKDDISIALTIISTFPTIPQSVSDNSHYHQPLRFLWSLAVEPRLLVPYDCGESCVVEVDVTITLKKKDKNKQQIVYKQTAPSLLPPLEDLHSISVGGGKYEMVHIKLQTEEELKVMKDVMSVGHGRIMIKKFKVNTANEKLAQATSLYERPLNLMEMLQNPRTSYGIDEVEVKEMIEKLDEQINLNSSDQYPNVQVQLSTVRDTTERTLIDLAQLERKSLRLLGDSLDLWTDEVNAANGIHALADNLQSIRI</sequence>
<dbReference type="PANTHER" id="PTHR12827:SF3">
    <property type="entry name" value="ANAPHASE-PROMOTING COMPLEX SUBUNIT 1"/>
    <property type="match status" value="1"/>
</dbReference>
<accession>A0A8R1DLW2</accession>
<dbReference type="InterPro" id="IPR011989">
    <property type="entry name" value="ARM-like"/>
</dbReference>
<evidence type="ECO:0000313" key="7">
    <source>
        <dbReference type="Proteomes" id="UP000005237"/>
    </source>
</evidence>
<feature type="region of interest" description="Disordered" evidence="5">
    <location>
        <begin position="1"/>
        <end position="46"/>
    </location>
</feature>
<dbReference type="GO" id="GO:0060090">
    <property type="term" value="F:molecular adaptor activity"/>
    <property type="evidence" value="ECO:0007669"/>
    <property type="project" value="TreeGrafter"/>
</dbReference>
<evidence type="ECO:0000256" key="4">
    <source>
        <dbReference type="ARBA" id="ARBA00023306"/>
    </source>
</evidence>
<dbReference type="Proteomes" id="UP000005237">
    <property type="component" value="Unassembled WGS sequence"/>
</dbReference>
<keyword evidence="3" id="KW-0498">Mitosis</keyword>
<evidence type="ECO:0000256" key="5">
    <source>
        <dbReference type="SAM" id="MobiDB-lite"/>
    </source>
</evidence>
<evidence type="ECO:0000256" key="2">
    <source>
        <dbReference type="ARBA" id="ARBA00022618"/>
    </source>
</evidence>
<reference evidence="6" key="2">
    <citation type="submission" date="2022-06" db="UniProtKB">
        <authorList>
            <consortium name="EnsemblMetazoa"/>
        </authorList>
    </citation>
    <scope>IDENTIFICATION</scope>
    <source>
        <strain evidence="6">DF5081</strain>
    </source>
</reference>
<dbReference type="GO" id="GO:0031145">
    <property type="term" value="P:anaphase-promoting complex-dependent catabolic process"/>
    <property type="evidence" value="ECO:0007669"/>
    <property type="project" value="TreeGrafter"/>
</dbReference>
<evidence type="ECO:0000313" key="6">
    <source>
        <dbReference type="EnsemblMetazoa" id="CJA05164.1"/>
    </source>
</evidence>
<proteinExistence type="inferred from homology"/>
<dbReference type="PANTHER" id="PTHR12827">
    <property type="entry name" value="MEIOTIC CHECKPOINT REGULATOR TSG24 FAMILY MEMBER"/>
    <property type="match status" value="1"/>
</dbReference>
<dbReference type="InterPro" id="IPR024990">
    <property type="entry name" value="Apc1"/>
</dbReference>
<organism evidence="6 7">
    <name type="scientific">Caenorhabditis japonica</name>
    <dbReference type="NCBI Taxonomy" id="281687"/>
    <lineage>
        <taxon>Eukaryota</taxon>
        <taxon>Metazoa</taxon>
        <taxon>Ecdysozoa</taxon>
        <taxon>Nematoda</taxon>
        <taxon>Chromadorea</taxon>
        <taxon>Rhabditida</taxon>
        <taxon>Rhabditina</taxon>
        <taxon>Rhabditomorpha</taxon>
        <taxon>Rhabditoidea</taxon>
        <taxon>Rhabditidae</taxon>
        <taxon>Peloderinae</taxon>
        <taxon>Caenorhabditis</taxon>
    </lineage>
</organism>
<dbReference type="Gene3D" id="1.25.10.10">
    <property type="entry name" value="Leucine-rich Repeat Variant"/>
    <property type="match status" value="1"/>
</dbReference>
<protein>
    <submittedName>
        <fullName evidence="6">Anaphase-promoting complex subunit 1</fullName>
    </submittedName>
</protein>
<keyword evidence="2" id="KW-0132">Cell division</keyword>
<comment type="similarity">
    <text evidence="1">Belongs to the APC1 family.</text>
</comment>
<name>A0A8R1DLW2_CAEJA</name>
<dbReference type="GO" id="GO:0070979">
    <property type="term" value="P:protein K11-linked ubiquitination"/>
    <property type="evidence" value="ECO:0007669"/>
    <property type="project" value="TreeGrafter"/>
</dbReference>
<dbReference type="GO" id="GO:0005680">
    <property type="term" value="C:anaphase-promoting complex"/>
    <property type="evidence" value="ECO:0007669"/>
    <property type="project" value="InterPro"/>
</dbReference>
<dbReference type="GO" id="GO:0051301">
    <property type="term" value="P:cell division"/>
    <property type="evidence" value="ECO:0007669"/>
    <property type="project" value="UniProtKB-KW"/>
</dbReference>
<dbReference type="EnsemblMetazoa" id="CJA05164.1">
    <property type="protein sequence ID" value="CJA05164.1"/>
    <property type="gene ID" value="WBGene00124368"/>
</dbReference>
<feature type="compositionally biased region" description="Polar residues" evidence="5">
    <location>
        <begin position="24"/>
        <end position="43"/>
    </location>
</feature>
<dbReference type="FunFam" id="1.25.10.10:FF:001015">
    <property type="entry name" value="Anaphase-promoting complex subunit 1"/>
    <property type="match status" value="1"/>
</dbReference>
<evidence type="ECO:0000256" key="1">
    <source>
        <dbReference type="ARBA" id="ARBA00010547"/>
    </source>
</evidence>
<evidence type="ECO:0000256" key="3">
    <source>
        <dbReference type="ARBA" id="ARBA00022776"/>
    </source>
</evidence>